<dbReference type="RefSeq" id="WP_184453995.1">
    <property type="nucleotide sequence ID" value="NZ_JACHMK010000001.1"/>
</dbReference>
<evidence type="ECO:0000313" key="3">
    <source>
        <dbReference type="Proteomes" id="UP000617426"/>
    </source>
</evidence>
<protein>
    <recommendedName>
        <fullName evidence="4">WXG100 family type VII secretion target</fullName>
    </recommendedName>
</protein>
<organism evidence="2 3">
    <name type="scientific">Schaalia hyovaginalis</name>
    <dbReference type="NCBI Taxonomy" id="29316"/>
    <lineage>
        <taxon>Bacteria</taxon>
        <taxon>Bacillati</taxon>
        <taxon>Actinomycetota</taxon>
        <taxon>Actinomycetes</taxon>
        <taxon>Actinomycetales</taxon>
        <taxon>Actinomycetaceae</taxon>
        <taxon>Schaalia</taxon>
    </lineage>
</organism>
<evidence type="ECO:0008006" key="4">
    <source>
        <dbReference type="Google" id="ProtNLM"/>
    </source>
</evidence>
<dbReference type="Proteomes" id="UP000617426">
    <property type="component" value="Unassembled WGS sequence"/>
</dbReference>
<keyword evidence="3" id="KW-1185">Reference proteome</keyword>
<feature type="region of interest" description="Disordered" evidence="1">
    <location>
        <begin position="375"/>
        <end position="398"/>
    </location>
</feature>
<accession>A0A923IZP6</accession>
<sequence>MSETSALDTYIEGSHSSLLVLADWLNAAGRVFEQEALYIATCRELAADWQGRAAQAYETSAWPMKEHSYNWAQATKGLGDRVLAYAEELFDRQRDMSDIRFRAREHGLHVVDYTIYPPDPIEELPAFSTSFSSEEKDAYSTTVSRNALLRDQWKEWSHLVKDAERARSLLSNFIDTLTQDLSEIVQLPDVESLLTDLGFSFTEEVVRSAFEARAQIALSRASAAAVQNADQWVQLGLTPPAAITAGRNSRTATTLASQSQKLISYAEWASRVGTVSSFIMAGTEIASGESPGSVGSGLLGAEAGGFIAGTLESAGMFGSGAALPLVATVALTVGGAVAAREGYESLIPLRTRRKLIDEPTNDLVDLLRLENRRAQIPNTEYRPPDAPHSFLHNPGGTL</sequence>
<reference evidence="2" key="1">
    <citation type="submission" date="2020-08" db="EMBL/GenBank/DDBJ databases">
        <title>Sequencing the genomes of 1000 actinobacteria strains.</title>
        <authorList>
            <person name="Klenk H.-P."/>
        </authorList>
    </citation>
    <scope>NUCLEOTIDE SEQUENCE</scope>
    <source>
        <strain evidence="2">DSM 10695</strain>
    </source>
</reference>
<name>A0A923IZP6_9ACTO</name>
<dbReference type="AlphaFoldDB" id="A0A923IZP6"/>
<evidence type="ECO:0000256" key="1">
    <source>
        <dbReference type="SAM" id="MobiDB-lite"/>
    </source>
</evidence>
<evidence type="ECO:0000313" key="2">
    <source>
        <dbReference type="EMBL" id="MBB6335556.1"/>
    </source>
</evidence>
<proteinExistence type="predicted"/>
<comment type="caution">
    <text evidence="2">The sequence shown here is derived from an EMBL/GenBank/DDBJ whole genome shotgun (WGS) entry which is preliminary data.</text>
</comment>
<gene>
    <name evidence="2" type="ORF">HD592_002121</name>
</gene>
<dbReference type="EMBL" id="JACHMK010000001">
    <property type="protein sequence ID" value="MBB6335556.1"/>
    <property type="molecule type" value="Genomic_DNA"/>
</dbReference>